<evidence type="ECO:0000256" key="1">
    <source>
        <dbReference type="ARBA" id="ARBA00004496"/>
    </source>
</evidence>
<evidence type="ECO:0000256" key="3">
    <source>
        <dbReference type="ARBA" id="ARBA00023038"/>
    </source>
</evidence>
<keyword evidence="3" id="KW-0479">Metal-binding</keyword>
<accession>A0ABD1K0G1</accession>
<keyword evidence="7" id="KW-1185">Reference proteome</keyword>
<evidence type="ECO:0000256" key="2">
    <source>
        <dbReference type="ARBA" id="ARBA00022490"/>
    </source>
</evidence>
<evidence type="ECO:0000313" key="6">
    <source>
        <dbReference type="EMBL" id="KAL2092616.1"/>
    </source>
</evidence>
<dbReference type="Pfam" id="PF00595">
    <property type="entry name" value="PDZ"/>
    <property type="match status" value="1"/>
</dbReference>
<name>A0ABD1K0G1_9TELE</name>
<comment type="subcellular location">
    <subcellularLocation>
        <location evidence="1">Cytoplasm</location>
    </subcellularLocation>
</comment>
<dbReference type="CDD" id="cd06753">
    <property type="entry name" value="PDZ_PDLIM-like"/>
    <property type="match status" value="1"/>
</dbReference>
<dbReference type="InterPro" id="IPR036034">
    <property type="entry name" value="PDZ_sf"/>
</dbReference>
<sequence length="324" mass="34727">MCLGAGAIGPNRVTTGSGPGIIIIIITAGQDSSPIAQTAHKGRPGPLHNGPPWIFRGISVSICSFNLSIATALGLGLCFVDFVSIQAGSKVGGGGGAKWSLKVSRRLSETGSSHTMALTVTLLGPSPWGFRISGGRDFKKAITVSKVNGGSKAEKADLQPGDIILEINGESTGDMLNVEAQNKIKSSQNQLQLLVERPDPPSPVQTNGITTPDQLLGRFQEAVQVSRDENQNYREYTISSPASLSPGPYSPEPPPSPDRKTERITPTNTKSPQLRSWSPEEKNLNHRLSRPLSQVAKRSREAQDLPPRTLLELFLPRRIAGEEF</sequence>
<dbReference type="GO" id="GO:0005737">
    <property type="term" value="C:cytoplasm"/>
    <property type="evidence" value="ECO:0007669"/>
    <property type="project" value="UniProtKB-SubCell"/>
</dbReference>
<keyword evidence="3" id="KW-0862">Zinc</keyword>
<dbReference type="InterPro" id="IPR001478">
    <property type="entry name" value="PDZ"/>
</dbReference>
<comment type="caution">
    <text evidence="6">The sequence shown here is derived from an EMBL/GenBank/DDBJ whole genome shotgun (WGS) entry which is preliminary data.</text>
</comment>
<dbReference type="PROSITE" id="PS50106">
    <property type="entry name" value="PDZ"/>
    <property type="match status" value="1"/>
</dbReference>
<evidence type="ECO:0000313" key="7">
    <source>
        <dbReference type="Proteomes" id="UP001591681"/>
    </source>
</evidence>
<organism evidence="6 7">
    <name type="scientific">Coilia grayii</name>
    <name type="common">Gray's grenadier anchovy</name>
    <dbReference type="NCBI Taxonomy" id="363190"/>
    <lineage>
        <taxon>Eukaryota</taxon>
        <taxon>Metazoa</taxon>
        <taxon>Chordata</taxon>
        <taxon>Craniata</taxon>
        <taxon>Vertebrata</taxon>
        <taxon>Euteleostomi</taxon>
        <taxon>Actinopterygii</taxon>
        <taxon>Neopterygii</taxon>
        <taxon>Teleostei</taxon>
        <taxon>Clupei</taxon>
        <taxon>Clupeiformes</taxon>
        <taxon>Clupeoidei</taxon>
        <taxon>Engraulidae</taxon>
        <taxon>Coilinae</taxon>
        <taxon>Coilia</taxon>
    </lineage>
</organism>
<reference evidence="6 7" key="1">
    <citation type="submission" date="2024-09" db="EMBL/GenBank/DDBJ databases">
        <title>A chromosome-level genome assembly of Gray's grenadier anchovy, Coilia grayii.</title>
        <authorList>
            <person name="Fu Z."/>
        </authorList>
    </citation>
    <scope>NUCLEOTIDE SEQUENCE [LARGE SCALE GENOMIC DNA]</scope>
    <source>
        <strain evidence="6">G4</strain>
        <tissue evidence="6">Muscle</tissue>
    </source>
</reference>
<keyword evidence="2" id="KW-0963">Cytoplasm</keyword>
<gene>
    <name evidence="6" type="ORF">ACEWY4_012414</name>
</gene>
<dbReference type="InterPro" id="IPR050604">
    <property type="entry name" value="PDZ-LIM_domain"/>
</dbReference>
<protein>
    <recommendedName>
        <fullName evidence="5">PDZ domain-containing protein</fullName>
    </recommendedName>
</protein>
<keyword evidence="3" id="KW-0440">LIM domain</keyword>
<dbReference type="AlphaFoldDB" id="A0ABD1K0G1"/>
<dbReference type="Proteomes" id="UP001591681">
    <property type="component" value="Unassembled WGS sequence"/>
</dbReference>
<evidence type="ECO:0000256" key="4">
    <source>
        <dbReference type="SAM" id="MobiDB-lite"/>
    </source>
</evidence>
<feature type="region of interest" description="Disordered" evidence="4">
    <location>
        <begin position="238"/>
        <end position="306"/>
    </location>
</feature>
<dbReference type="PANTHER" id="PTHR24214:SF1">
    <property type="entry name" value="PDZ AND LIM DOMAIN PROTEIN 2"/>
    <property type="match status" value="1"/>
</dbReference>
<feature type="compositionally biased region" description="Polar residues" evidence="4">
    <location>
        <begin position="264"/>
        <end position="276"/>
    </location>
</feature>
<dbReference type="SMART" id="SM00228">
    <property type="entry name" value="PDZ"/>
    <property type="match status" value="1"/>
</dbReference>
<dbReference type="Gene3D" id="2.30.42.10">
    <property type="match status" value="1"/>
</dbReference>
<feature type="domain" description="PDZ" evidence="5">
    <location>
        <begin position="115"/>
        <end position="199"/>
    </location>
</feature>
<dbReference type="PANTHER" id="PTHR24214">
    <property type="entry name" value="PDZ AND LIM DOMAIN PROTEIN ZASP"/>
    <property type="match status" value="1"/>
</dbReference>
<evidence type="ECO:0000259" key="5">
    <source>
        <dbReference type="PROSITE" id="PS50106"/>
    </source>
</evidence>
<proteinExistence type="predicted"/>
<dbReference type="FunFam" id="2.30.42.10:FF:000130">
    <property type="entry name" value="PDZ and LIM domain 2 (mystique)"/>
    <property type="match status" value="1"/>
</dbReference>
<dbReference type="EMBL" id="JBHFQA010000010">
    <property type="protein sequence ID" value="KAL2092616.1"/>
    <property type="molecule type" value="Genomic_DNA"/>
</dbReference>
<dbReference type="SUPFAM" id="SSF50156">
    <property type="entry name" value="PDZ domain-like"/>
    <property type="match status" value="1"/>
</dbReference>